<dbReference type="InterPro" id="IPR052173">
    <property type="entry name" value="Beta-lactam_resp_regulator"/>
</dbReference>
<dbReference type="Pfam" id="PF05569">
    <property type="entry name" value="Peptidase_M56"/>
    <property type="match status" value="1"/>
</dbReference>
<feature type="transmembrane region" description="Helical" evidence="5">
    <location>
        <begin position="12"/>
        <end position="36"/>
    </location>
</feature>
<dbReference type="GO" id="GO:0030288">
    <property type="term" value="C:outer membrane-bounded periplasmic space"/>
    <property type="evidence" value="ECO:0007669"/>
    <property type="project" value="InterPro"/>
</dbReference>
<evidence type="ECO:0000256" key="5">
    <source>
        <dbReference type="RuleBase" id="RU362123"/>
    </source>
</evidence>
<comment type="function">
    <text evidence="5">Interacts with outer membrane receptor proteins that carry out high-affinity binding and energy dependent uptake into the periplasmic space of specific substrates. It could act to transduce energy from the cytoplasmic membrane to specific energy-requiring processes in the outer membrane, resulting in the release into the periplasm of ligands bound by these outer membrane proteins.</text>
</comment>
<dbReference type="OrthoDB" id="15218at2"/>
<name>A0A4P6PAJ6_9GAMM</name>
<dbReference type="InterPro" id="IPR003538">
    <property type="entry name" value="TonB"/>
</dbReference>
<proteinExistence type="inferred from homology"/>
<dbReference type="GO" id="GO:0031992">
    <property type="term" value="F:energy transducer activity"/>
    <property type="evidence" value="ECO:0007669"/>
    <property type="project" value="InterPro"/>
</dbReference>
<dbReference type="InterPro" id="IPR037682">
    <property type="entry name" value="TonB_C"/>
</dbReference>
<evidence type="ECO:0000256" key="1">
    <source>
        <dbReference type="ARBA" id="ARBA00004167"/>
    </source>
</evidence>
<feature type="compositionally biased region" description="Polar residues" evidence="6">
    <location>
        <begin position="404"/>
        <end position="416"/>
    </location>
</feature>
<keyword evidence="4 5" id="KW-0472">Membrane</keyword>
<dbReference type="SUPFAM" id="SSF74653">
    <property type="entry name" value="TolA/TonB C-terminal domain"/>
    <property type="match status" value="1"/>
</dbReference>
<feature type="domain" description="TonB C-terminal" evidence="7">
    <location>
        <begin position="576"/>
        <end position="667"/>
    </location>
</feature>
<dbReference type="NCBIfam" id="TIGR01352">
    <property type="entry name" value="tonB_Cterm"/>
    <property type="match status" value="1"/>
</dbReference>
<dbReference type="AlphaFoldDB" id="A0A4P6PAJ6"/>
<dbReference type="Proteomes" id="UP000290244">
    <property type="component" value="Chromosome"/>
</dbReference>
<feature type="compositionally biased region" description="Polar residues" evidence="6">
    <location>
        <begin position="360"/>
        <end position="378"/>
    </location>
</feature>
<feature type="transmembrane region" description="Helical" evidence="5">
    <location>
        <begin position="109"/>
        <end position="134"/>
    </location>
</feature>
<reference evidence="8 9" key="1">
    <citation type="submission" date="2018-12" db="EMBL/GenBank/DDBJ databases">
        <title>Complete genome of Litorilituus sediminis.</title>
        <authorList>
            <person name="Liu A."/>
            <person name="Rong J."/>
        </authorList>
    </citation>
    <scope>NUCLEOTIDE SEQUENCE [LARGE SCALE GENOMIC DNA]</scope>
    <source>
        <strain evidence="8 9">JCM 17549</strain>
    </source>
</reference>
<accession>A0A4P6PAJ6</accession>
<dbReference type="EMBL" id="CP034759">
    <property type="protein sequence ID" value="QBG36655.1"/>
    <property type="molecule type" value="Genomic_DNA"/>
</dbReference>
<dbReference type="PANTHER" id="PTHR34978">
    <property type="entry name" value="POSSIBLE SENSOR-TRANSDUCER PROTEIN BLAR"/>
    <property type="match status" value="1"/>
</dbReference>
<protein>
    <recommendedName>
        <fullName evidence="5">Protein TonB</fullName>
    </recommendedName>
</protein>
<dbReference type="GO" id="GO:0005886">
    <property type="term" value="C:plasma membrane"/>
    <property type="evidence" value="ECO:0007669"/>
    <property type="project" value="UniProtKB-SubCell"/>
</dbReference>
<dbReference type="KEGG" id="lsd:EMK97_13455"/>
<dbReference type="Gene3D" id="3.30.1150.10">
    <property type="match status" value="1"/>
</dbReference>
<dbReference type="PANTHER" id="PTHR34978:SF3">
    <property type="entry name" value="SLR0241 PROTEIN"/>
    <property type="match status" value="1"/>
</dbReference>
<comment type="caution">
    <text evidence="5">Lacks conserved residue(s) required for the propagation of feature annotation.</text>
</comment>
<evidence type="ECO:0000256" key="2">
    <source>
        <dbReference type="ARBA" id="ARBA00022692"/>
    </source>
</evidence>
<evidence type="ECO:0000256" key="6">
    <source>
        <dbReference type="SAM" id="MobiDB-lite"/>
    </source>
</evidence>
<comment type="similarity">
    <text evidence="5">Belongs to the TonB family.</text>
</comment>
<dbReference type="CDD" id="cd07341">
    <property type="entry name" value="M56_BlaR1_MecR1_like"/>
    <property type="match status" value="1"/>
</dbReference>
<dbReference type="PRINTS" id="PR01374">
    <property type="entry name" value="TONBPROTEIN"/>
</dbReference>
<feature type="transmembrane region" description="Helical" evidence="5">
    <location>
        <begin position="48"/>
        <end position="70"/>
    </location>
</feature>
<dbReference type="InterPro" id="IPR008756">
    <property type="entry name" value="Peptidase_M56"/>
</dbReference>
<dbReference type="Pfam" id="PF03544">
    <property type="entry name" value="TonB_C"/>
    <property type="match status" value="1"/>
</dbReference>
<keyword evidence="5" id="KW-0653">Protein transport</keyword>
<dbReference type="Gene3D" id="3.30.2010.10">
    <property type="entry name" value="Metalloproteases ('zincins'), catalytic domain"/>
    <property type="match status" value="1"/>
</dbReference>
<keyword evidence="5" id="KW-0997">Cell inner membrane</keyword>
<dbReference type="GO" id="GO:0055085">
    <property type="term" value="P:transmembrane transport"/>
    <property type="evidence" value="ECO:0007669"/>
    <property type="project" value="InterPro"/>
</dbReference>
<keyword evidence="2 5" id="KW-0812">Transmembrane</keyword>
<keyword evidence="9" id="KW-1185">Reference proteome</keyword>
<evidence type="ECO:0000256" key="4">
    <source>
        <dbReference type="ARBA" id="ARBA00023136"/>
    </source>
</evidence>
<organism evidence="8 9">
    <name type="scientific">Litorilituus sediminis</name>
    <dbReference type="NCBI Taxonomy" id="718192"/>
    <lineage>
        <taxon>Bacteria</taxon>
        <taxon>Pseudomonadati</taxon>
        <taxon>Pseudomonadota</taxon>
        <taxon>Gammaproteobacteria</taxon>
        <taxon>Alteromonadales</taxon>
        <taxon>Colwelliaceae</taxon>
        <taxon>Litorilituus</taxon>
    </lineage>
</organism>
<feature type="transmembrane region" description="Helical" evidence="5">
    <location>
        <begin position="223"/>
        <end position="245"/>
    </location>
</feature>
<keyword evidence="3 5" id="KW-1133">Transmembrane helix</keyword>
<keyword evidence="5" id="KW-0813">Transport</keyword>
<evidence type="ECO:0000256" key="3">
    <source>
        <dbReference type="ARBA" id="ARBA00022989"/>
    </source>
</evidence>
<evidence type="ECO:0000313" key="9">
    <source>
        <dbReference type="Proteomes" id="UP000290244"/>
    </source>
</evidence>
<keyword evidence="5" id="KW-1003">Cell membrane</keyword>
<evidence type="ECO:0000313" key="8">
    <source>
        <dbReference type="EMBL" id="QBG36655.1"/>
    </source>
</evidence>
<keyword evidence="5" id="KW-0735">Signal-anchor</keyword>
<dbReference type="PROSITE" id="PS52015">
    <property type="entry name" value="TONB_CTD"/>
    <property type="match status" value="1"/>
</dbReference>
<dbReference type="RefSeq" id="WP_130603014.1">
    <property type="nucleotide sequence ID" value="NZ_CP034759.1"/>
</dbReference>
<dbReference type="GO" id="GO:0015891">
    <property type="term" value="P:siderophore transport"/>
    <property type="evidence" value="ECO:0007669"/>
    <property type="project" value="InterPro"/>
</dbReference>
<feature type="region of interest" description="Disordered" evidence="6">
    <location>
        <begin position="396"/>
        <end position="416"/>
    </location>
</feature>
<dbReference type="GO" id="GO:0015031">
    <property type="term" value="P:protein transport"/>
    <property type="evidence" value="ECO:0007669"/>
    <property type="project" value="UniProtKB-UniRule"/>
</dbReference>
<sequence>MLEQLFTNPYLYSLALTLLHFLWQGSLVALALKSLLVVIDKSKSQLRYALASLAMLANLVIASITFFVVFPSEKISTAAANSHLPLTTLVNELRQDSTLLNYQELLPSILAYSLPYIALLWLASVFILASKLVIEVHSVNRLPKNAKVLPSDDLLARFNELAKQINLTKAPKLLISLHVDVPMAIGWLKPVVLLPASMVTGLNSAQLEMLMLHELAHIRRHDYLVNFIQSIIELLFFFHPAVSWVAKQMRNEREYCSDDIAVKHCGDPIAYAHTLTDTASLCANRHQHTIPSMAMAASGGDLKQRVLRLVDHHCAPKNDTSKFLASITIVLTLFIIASQQLMQLPLSTQWENSLDWSSNNANFQHNTNQPVQSQQQHSADLANDSIALQLLSKPSEANKELESSNEQVTTKQASNKLTDSMEAEKLSSSVVSANKAPAVVPAKLELAPETSVPAKEITTSTLVNTNTQQQELAAKHNIITEDAVAVEQNKPAFIKQKASSTEKLIATSQAEIEPVLSAQNNDIEVSLNNKSTGFSNPYQAQLDELSRENTTYIASNLNNVVKDIYAPVKRNTVAAPVRLEAKPIKMEDPIYPSLAKRKGIEIEVKVNFTIDANGRVKNIQFASQNRVNYFKNAIRSAMRKWRFLPATVDSKAVESQMSKIFSFSLHG</sequence>
<dbReference type="InterPro" id="IPR006260">
    <property type="entry name" value="TonB/TolA_C"/>
</dbReference>
<feature type="region of interest" description="Disordered" evidence="6">
    <location>
        <begin position="360"/>
        <end position="379"/>
    </location>
</feature>
<evidence type="ECO:0000259" key="7">
    <source>
        <dbReference type="PROSITE" id="PS52015"/>
    </source>
</evidence>
<comment type="subcellular location">
    <subcellularLocation>
        <location evidence="5">Cell inner membrane</location>
        <topology evidence="5">Single-pass membrane protein</topology>
        <orientation evidence="5">Periplasmic side</orientation>
    </subcellularLocation>
    <subcellularLocation>
        <location evidence="1">Membrane</location>
        <topology evidence="1">Single-pass membrane protein</topology>
    </subcellularLocation>
</comment>
<gene>
    <name evidence="8" type="ORF">EMK97_13455</name>
</gene>